<dbReference type="Pfam" id="PF11034">
    <property type="entry name" value="Grg1"/>
    <property type="match status" value="1"/>
</dbReference>
<dbReference type="Proteomes" id="UP000663824">
    <property type="component" value="Unassembled WGS sequence"/>
</dbReference>
<reference evidence="1" key="1">
    <citation type="submission" date="2021-02" db="EMBL/GenBank/DDBJ databases">
        <authorList>
            <person name="Nowell W R."/>
        </authorList>
    </citation>
    <scope>NUCLEOTIDE SEQUENCE</scope>
</reference>
<evidence type="ECO:0000313" key="2">
    <source>
        <dbReference type="Proteomes" id="UP000663824"/>
    </source>
</evidence>
<organism evidence="1 2">
    <name type="scientific">Rotaria magnacalcarata</name>
    <dbReference type="NCBI Taxonomy" id="392030"/>
    <lineage>
        <taxon>Eukaryota</taxon>
        <taxon>Metazoa</taxon>
        <taxon>Spiralia</taxon>
        <taxon>Gnathifera</taxon>
        <taxon>Rotifera</taxon>
        <taxon>Eurotatoria</taxon>
        <taxon>Bdelloidea</taxon>
        <taxon>Philodinida</taxon>
        <taxon>Philodinidae</taxon>
        <taxon>Rotaria</taxon>
    </lineage>
</organism>
<proteinExistence type="predicted"/>
<dbReference type="InterPro" id="IPR020100">
    <property type="entry name" value="Glc-repressible_Grg1"/>
</dbReference>
<protein>
    <submittedName>
        <fullName evidence="1">Uncharacterized protein</fullName>
    </submittedName>
</protein>
<dbReference type="EMBL" id="CAJNRE010014942">
    <property type="protein sequence ID" value="CAF2133010.1"/>
    <property type="molecule type" value="Genomic_DNA"/>
</dbReference>
<evidence type="ECO:0000313" key="1">
    <source>
        <dbReference type="EMBL" id="CAF2133010.1"/>
    </source>
</evidence>
<name>A0A816WH56_9BILA</name>
<sequence>MMENITNQFCMNWQILLILSKEMTSGSSTECNKEKEKDSSNTIGGTRISAGMDFCKDKVEQAASEILLDKHMNILQINPYPQNRDDTPTKICLAYLYTFYSSANPLALLWSKRKIPSFLKTEAPLRNQNKCFLLITKSAVFNTNKKLQVIEYTNSPSIHSSRILIRFSPYTSRTDDNSDFLFFAQCENHGVENDNLFYYEKLR</sequence>
<dbReference type="AlphaFoldDB" id="A0A816WH56"/>
<comment type="caution">
    <text evidence="1">The sequence shown here is derived from an EMBL/GenBank/DDBJ whole genome shotgun (WGS) entry which is preliminary data.</text>
</comment>
<gene>
    <name evidence="1" type="ORF">MBJ925_LOCUS27940</name>
</gene>
<accession>A0A816WH56</accession>